<dbReference type="Proteomes" id="UP000271098">
    <property type="component" value="Unassembled WGS sequence"/>
</dbReference>
<dbReference type="PANTHER" id="PTHR12174:SF103">
    <property type="entry name" value="INTRAMEMBRANE PROTEASE (IMPAS) FAMILY"/>
    <property type="match status" value="1"/>
</dbReference>
<dbReference type="InterPro" id="IPR007369">
    <property type="entry name" value="Peptidase_A22B_SPP"/>
</dbReference>
<gene>
    <name evidence="2" type="ORF">GPUH_LOCUS5483</name>
</gene>
<keyword evidence="3" id="KW-1185">Reference proteome</keyword>
<keyword evidence="1" id="KW-1133">Transmembrane helix</keyword>
<feature type="transmembrane region" description="Helical" evidence="1">
    <location>
        <begin position="50"/>
        <end position="75"/>
    </location>
</feature>
<dbReference type="GO" id="GO:0042500">
    <property type="term" value="F:aspartic endopeptidase activity, intramembrane cleaving"/>
    <property type="evidence" value="ECO:0007669"/>
    <property type="project" value="InterPro"/>
</dbReference>
<accession>A0A183D9U5</accession>
<reference evidence="2 3" key="2">
    <citation type="submission" date="2018-11" db="EMBL/GenBank/DDBJ databases">
        <authorList>
            <consortium name="Pathogen Informatics"/>
        </authorList>
    </citation>
    <scope>NUCLEOTIDE SEQUENCE [LARGE SCALE GENOMIC DNA]</scope>
</reference>
<evidence type="ECO:0000256" key="1">
    <source>
        <dbReference type="SAM" id="Phobius"/>
    </source>
</evidence>
<dbReference type="GO" id="GO:0030660">
    <property type="term" value="C:Golgi-associated vesicle membrane"/>
    <property type="evidence" value="ECO:0007669"/>
    <property type="project" value="TreeGrafter"/>
</dbReference>
<sequence length="129" mass="14906">MNDITRSVFHRDLFNCERCSERPRVISVVFFLCAAAICITWFIVRRNPYAFVLLDLINIAWLTVLLLCMFVYDLFMVFITPFLTRNGCSVMVEVAAGVDCSKQDFGYPIAPINVDIPEKVNLFSYFEQL</sequence>
<organism evidence="4">
    <name type="scientific">Gongylonema pulchrum</name>
    <dbReference type="NCBI Taxonomy" id="637853"/>
    <lineage>
        <taxon>Eukaryota</taxon>
        <taxon>Metazoa</taxon>
        <taxon>Ecdysozoa</taxon>
        <taxon>Nematoda</taxon>
        <taxon>Chromadorea</taxon>
        <taxon>Rhabditida</taxon>
        <taxon>Spirurina</taxon>
        <taxon>Spiruromorpha</taxon>
        <taxon>Spiruroidea</taxon>
        <taxon>Gongylonematidae</taxon>
        <taxon>Gongylonema</taxon>
    </lineage>
</organism>
<dbReference type="PANTHER" id="PTHR12174">
    <property type="entry name" value="SIGNAL PEPTIDE PEPTIDASE"/>
    <property type="match status" value="1"/>
</dbReference>
<dbReference type="GO" id="GO:0033619">
    <property type="term" value="P:membrane protein proteolysis"/>
    <property type="evidence" value="ECO:0007669"/>
    <property type="project" value="TreeGrafter"/>
</dbReference>
<dbReference type="OrthoDB" id="29661at2759"/>
<dbReference type="WBParaSite" id="GPUH_0000549301-mRNA-1">
    <property type="protein sequence ID" value="GPUH_0000549301-mRNA-1"/>
    <property type="gene ID" value="GPUH_0000549301"/>
</dbReference>
<reference evidence="4" key="1">
    <citation type="submission" date="2016-06" db="UniProtKB">
        <authorList>
            <consortium name="WormBaseParasite"/>
        </authorList>
    </citation>
    <scope>IDENTIFICATION</scope>
</reference>
<dbReference type="AlphaFoldDB" id="A0A183D9U5"/>
<proteinExistence type="predicted"/>
<protein>
    <submittedName>
        <fullName evidence="4">MARVEL domain-containing protein</fullName>
    </submittedName>
</protein>
<keyword evidence="1" id="KW-0472">Membrane</keyword>
<evidence type="ECO:0000313" key="2">
    <source>
        <dbReference type="EMBL" id="VDK50998.1"/>
    </source>
</evidence>
<dbReference type="EMBL" id="UYRT01011736">
    <property type="protein sequence ID" value="VDK50998.1"/>
    <property type="molecule type" value="Genomic_DNA"/>
</dbReference>
<dbReference type="GO" id="GO:0005765">
    <property type="term" value="C:lysosomal membrane"/>
    <property type="evidence" value="ECO:0007669"/>
    <property type="project" value="TreeGrafter"/>
</dbReference>
<feature type="transmembrane region" description="Helical" evidence="1">
    <location>
        <begin position="25"/>
        <end position="44"/>
    </location>
</feature>
<dbReference type="Pfam" id="PF04258">
    <property type="entry name" value="Peptidase_A22B"/>
    <property type="match status" value="1"/>
</dbReference>
<evidence type="ECO:0000313" key="3">
    <source>
        <dbReference type="Proteomes" id="UP000271098"/>
    </source>
</evidence>
<name>A0A183D9U5_9BILA</name>
<evidence type="ECO:0000313" key="4">
    <source>
        <dbReference type="WBParaSite" id="GPUH_0000549301-mRNA-1"/>
    </source>
</evidence>
<dbReference type="GO" id="GO:0098553">
    <property type="term" value="C:lumenal side of endoplasmic reticulum membrane"/>
    <property type="evidence" value="ECO:0007669"/>
    <property type="project" value="TreeGrafter"/>
</dbReference>
<keyword evidence="1" id="KW-0812">Transmembrane</keyword>
<dbReference type="GO" id="GO:0098554">
    <property type="term" value="C:cytoplasmic side of endoplasmic reticulum membrane"/>
    <property type="evidence" value="ECO:0007669"/>
    <property type="project" value="TreeGrafter"/>
</dbReference>